<keyword evidence="8" id="KW-1015">Disulfide bond</keyword>
<reference evidence="11" key="1">
    <citation type="submission" date="2022-11" db="EMBL/GenBank/DDBJ databases">
        <authorList>
            <person name="Petersen C."/>
        </authorList>
    </citation>
    <scope>NUCLEOTIDE SEQUENCE</scope>
    <source>
        <strain evidence="11">IBT 30761</strain>
    </source>
</reference>
<evidence type="ECO:0000256" key="10">
    <source>
        <dbReference type="RuleBase" id="RU361238"/>
    </source>
</evidence>
<evidence type="ECO:0000256" key="2">
    <source>
        <dbReference type="ARBA" id="ARBA00022487"/>
    </source>
</evidence>
<dbReference type="Pfam" id="PF07519">
    <property type="entry name" value="Tannase"/>
    <property type="match status" value="1"/>
</dbReference>
<sequence length="506" mass="56016">MRIPLYALMVFSWPTSSQAVRCSEFWIHHDIPGTIIHSIEPAEHRLPEDSMPYCRIVGSVAYGKANNSVGFELWLPSHSAYNERFMVVGNGGFAGTIDTDNMLKQLEQGFAVAGGDSGHRQAKNGNGTTTPGQYIPFLNDVEQTKAWIHDSIAIITISARTITSLFYDRSPRKSYYNGCSTGGAQGFALAQYHPHLFDGIYAGSPGNWYSHLMLSFLWNGRHTKGDAFLDQAILNDTTRKVLDACDELDGVRDGLIENPLRCRFDVNTLVCSSQTAASKQNQACLSPKQLEALKAFYAGPQNPRTHAKIYPGFSLGSEREWLMQETSLYLDYAAPLLQNLVYHNLSYDIDTFDFDRDVAKVNFAAGPFIDETSVDLTSFRQRGGKMIVTQGWTDPYNAPTWPIEHLKHLEQASPSGSVGDFFSLYMVPGGGHCGAAATYSSVPATYHVSDALISWVENGTFPTYIYSTNPPDGSSRTRKLCPWPKTARLRNTGDPDNSESYDCVEA</sequence>
<comment type="similarity">
    <text evidence="1 10">Belongs to the tannase family.</text>
</comment>
<evidence type="ECO:0000256" key="8">
    <source>
        <dbReference type="ARBA" id="ARBA00023157"/>
    </source>
</evidence>
<feature type="chain" id="PRO_5041019408" description="Carboxylic ester hydrolase" evidence="10">
    <location>
        <begin position="20"/>
        <end position="506"/>
    </location>
</feature>
<evidence type="ECO:0000256" key="6">
    <source>
        <dbReference type="ARBA" id="ARBA00022801"/>
    </source>
</evidence>
<keyword evidence="3" id="KW-0119">Carbohydrate metabolism</keyword>
<protein>
    <recommendedName>
        <fullName evidence="10">Carboxylic ester hydrolase</fullName>
        <ecNumber evidence="10">3.1.1.-</ecNumber>
    </recommendedName>
</protein>
<feature type="signal peptide" evidence="10">
    <location>
        <begin position="1"/>
        <end position="19"/>
    </location>
</feature>
<keyword evidence="2" id="KW-0719">Serine esterase</keyword>
<evidence type="ECO:0000256" key="3">
    <source>
        <dbReference type="ARBA" id="ARBA00022651"/>
    </source>
</evidence>
<evidence type="ECO:0000256" key="1">
    <source>
        <dbReference type="ARBA" id="ARBA00006249"/>
    </source>
</evidence>
<dbReference type="PANTHER" id="PTHR33938:SF15">
    <property type="entry name" value="FERULOYL ESTERASE B-RELATED"/>
    <property type="match status" value="1"/>
</dbReference>
<dbReference type="RefSeq" id="XP_056480202.1">
    <property type="nucleotide sequence ID" value="XM_056612978.1"/>
</dbReference>
<reference evidence="11" key="2">
    <citation type="journal article" date="2023" name="IMA Fungus">
        <title>Comparative genomic study of the Penicillium genus elucidates a diverse pangenome and 15 lateral gene transfer events.</title>
        <authorList>
            <person name="Petersen C."/>
            <person name="Sorensen T."/>
            <person name="Nielsen M.R."/>
            <person name="Sondergaard T.E."/>
            <person name="Sorensen J.L."/>
            <person name="Fitzpatrick D.A."/>
            <person name="Frisvad J.C."/>
            <person name="Nielsen K.L."/>
        </authorList>
    </citation>
    <scope>NUCLEOTIDE SEQUENCE</scope>
    <source>
        <strain evidence="11">IBT 30761</strain>
    </source>
</reference>
<dbReference type="AlphaFoldDB" id="A0A9W9G5K7"/>
<accession>A0A9W9G5K7</accession>
<dbReference type="InterPro" id="IPR029058">
    <property type="entry name" value="AB_hydrolase_fold"/>
</dbReference>
<dbReference type="GO" id="GO:0030600">
    <property type="term" value="F:feruloyl esterase activity"/>
    <property type="evidence" value="ECO:0007669"/>
    <property type="project" value="UniProtKB-EC"/>
</dbReference>
<evidence type="ECO:0000313" key="11">
    <source>
        <dbReference type="EMBL" id="KAJ5112429.1"/>
    </source>
</evidence>
<dbReference type="OrthoDB" id="3039123at2759"/>
<dbReference type="PANTHER" id="PTHR33938">
    <property type="entry name" value="FERULOYL ESTERASE B-RELATED"/>
    <property type="match status" value="1"/>
</dbReference>
<dbReference type="GeneID" id="81351957"/>
<dbReference type="EMBL" id="JAPQKI010000001">
    <property type="protein sequence ID" value="KAJ5112429.1"/>
    <property type="molecule type" value="Genomic_DNA"/>
</dbReference>
<keyword evidence="7" id="KW-0106">Calcium</keyword>
<evidence type="ECO:0000256" key="7">
    <source>
        <dbReference type="ARBA" id="ARBA00022837"/>
    </source>
</evidence>
<dbReference type="GO" id="GO:0017000">
    <property type="term" value="P:antibiotic biosynthetic process"/>
    <property type="evidence" value="ECO:0007669"/>
    <property type="project" value="UniProtKB-ARBA"/>
</dbReference>
<dbReference type="EC" id="3.1.1.-" evidence="10"/>
<keyword evidence="3" id="KW-0858">Xylan degradation</keyword>
<dbReference type="GO" id="GO:0072330">
    <property type="term" value="P:monocarboxylic acid biosynthetic process"/>
    <property type="evidence" value="ECO:0007669"/>
    <property type="project" value="UniProtKB-ARBA"/>
</dbReference>
<keyword evidence="3" id="KW-0624">Polysaccharide degradation</keyword>
<evidence type="ECO:0000256" key="4">
    <source>
        <dbReference type="ARBA" id="ARBA00022723"/>
    </source>
</evidence>
<dbReference type="InterPro" id="IPR011118">
    <property type="entry name" value="Tannase/feruloyl_esterase"/>
</dbReference>
<gene>
    <name evidence="11" type="ORF">N7532_000474</name>
</gene>
<name>A0A9W9G5K7_9EURO</name>
<evidence type="ECO:0000256" key="5">
    <source>
        <dbReference type="ARBA" id="ARBA00022729"/>
    </source>
</evidence>
<evidence type="ECO:0000256" key="9">
    <source>
        <dbReference type="ARBA" id="ARBA00034075"/>
    </source>
</evidence>
<evidence type="ECO:0000313" key="12">
    <source>
        <dbReference type="Proteomes" id="UP001149074"/>
    </source>
</evidence>
<comment type="catalytic activity">
    <reaction evidence="9">
        <text>feruloyl-polysaccharide + H2O = ferulate + polysaccharide.</text>
        <dbReference type="EC" id="3.1.1.73"/>
    </reaction>
</comment>
<organism evidence="11 12">
    <name type="scientific">Penicillium argentinense</name>
    <dbReference type="NCBI Taxonomy" id="1131581"/>
    <lineage>
        <taxon>Eukaryota</taxon>
        <taxon>Fungi</taxon>
        <taxon>Dikarya</taxon>
        <taxon>Ascomycota</taxon>
        <taxon>Pezizomycotina</taxon>
        <taxon>Eurotiomycetes</taxon>
        <taxon>Eurotiomycetidae</taxon>
        <taxon>Eurotiales</taxon>
        <taxon>Aspergillaceae</taxon>
        <taxon>Penicillium</taxon>
    </lineage>
</organism>
<dbReference type="Gene3D" id="3.40.50.1820">
    <property type="entry name" value="alpha/beta hydrolase"/>
    <property type="match status" value="1"/>
</dbReference>
<dbReference type="Proteomes" id="UP001149074">
    <property type="component" value="Unassembled WGS sequence"/>
</dbReference>
<keyword evidence="12" id="KW-1185">Reference proteome</keyword>
<keyword evidence="4" id="KW-0479">Metal-binding</keyword>
<dbReference type="GO" id="GO:0046872">
    <property type="term" value="F:metal ion binding"/>
    <property type="evidence" value="ECO:0007669"/>
    <property type="project" value="UniProtKB-KW"/>
</dbReference>
<dbReference type="GO" id="GO:0045493">
    <property type="term" value="P:xylan catabolic process"/>
    <property type="evidence" value="ECO:0007669"/>
    <property type="project" value="UniProtKB-KW"/>
</dbReference>
<dbReference type="SUPFAM" id="SSF53474">
    <property type="entry name" value="alpha/beta-Hydrolases"/>
    <property type="match status" value="1"/>
</dbReference>
<keyword evidence="6 10" id="KW-0378">Hydrolase</keyword>
<proteinExistence type="inferred from homology"/>
<keyword evidence="5 10" id="KW-0732">Signal</keyword>
<comment type="caution">
    <text evidence="11">The sequence shown here is derived from an EMBL/GenBank/DDBJ whole genome shotgun (WGS) entry which is preliminary data.</text>
</comment>